<protein>
    <recommendedName>
        <fullName evidence="2">Dynein axonemal assembly factor 5 TPR repeats domain-containing protein</fullName>
    </recommendedName>
</protein>
<keyword evidence="4" id="KW-1185">Reference proteome</keyword>
<feature type="coiled-coil region" evidence="1">
    <location>
        <begin position="3"/>
        <end position="37"/>
    </location>
</feature>
<dbReference type="EMBL" id="CASHTH010003252">
    <property type="protein sequence ID" value="CAI8042287.1"/>
    <property type="molecule type" value="Genomic_DNA"/>
</dbReference>
<dbReference type="GO" id="GO:0045505">
    <property type="term" value="F:dynein intermediate chain binding"/>
    <property type="evidence" value="ECO:0007669"/>
    <property type="project" value="TreeGrafter"/>
</dbReference>
<accession>A0AA35T6S0</accession>
<dbReference type="GO" id="GO:0036159">
    <property type="term" value="P:inner dynein arm assembly"/>
    <property type="evidence" value="ECO:0007669"/>
    <property type="project" value="TreeGrafter"/>
</dbReference>
<feature type="domain" description="Dynein axonemal assembly factor 5 TPR repeats" evidence="2">
    <location>
        <begin position="27"/>
        <end position="88"/>
    </location>
</feature>
<organism evidence="3 4">
    <name type="scientific">Geodia barretti</name>
    <name type="common">Barrett's horny sponge</name>
    <dbReference type="NCBI Taxonomy" id="519541"/>
    <lineage>
        <taxon>Eukaryota</taxon>
        <taxon>Metazoa</taxon>
        <taxon>Porifera</taxon>
        <taxon>Demospongiae</taxon>
        <taxon>Heteroscleromorpha</taxon>
        <taxon>Tetractinellida</taxon>
        <taxon>Astrophorina</taxon>
        <taxon>Geodiidae</taxon>
        <taxon>Geodia</taxon>
    </lineage>
</organism>
<dbReference type="Pfam" id="PF25757">
    <property type="entry name" value="TPR_DNAAF5"/>
    <property type="match status" value="1"/>
</dbReference>
<dbReference type="AlphaFoldDB" id="A0AA35T6S0"/>
<sequence length="89" mass="10341">MPAAQLQLIMAGLEELKQKLQRDVNSLLDENRHTRRRALERLWKEAVQNDALANDEIEGLFDFLLKPLLRAFSDPVEKCRELAIEIITK</sequence>
<dbReference type="InterPro" id="IPR057978">
    <property type="entry name" value="TPR_DAAF5"/>
</dbReference>
<name>A0AA35T6S0_GEOBA</name>
<dbReference type="GO" id="GO:0036158">
    <property type="term" value="P:outer dynein arm assembly"/>
    <property type="evidence" value="ECO:0007669"/>
    <property type="project" value="TreeGrafter"/>
</dbReference>
<evidence type="ECO:0000313" key="4">
    <source>
        <dbReference type="Proteomes" id="UP001174909"/>
    </source>
</evidence>
<comment type="caution">
    <text evidence="3">The sequence shown here is derived from an EMBL/GenBank/DDBJ whole genome shotgun (WGS) entry which is preliminary data.</text>
</comment>
<proteinExistence type="predicted"/>
<gene>
    <name evidence="3" type="ORF">GBAR_LOCUS23498</name>
</gene>
<evidence type="ECO:0000259" key="2">
    <source>
        <dbReference type="Pfam" id="PF25757"/>
    </source>
</evidence>
<dbReference type="PANTHER" id="PTHR16216">
    <property type="entry name" value="DYNEIN ASSEMBLY FACTOR 5, AXONEMAL"/>
    <property type="match status" value="1"/>
</dbReference>
<dbReference type="GO" id="GO:0003341">
    <property type="term" value="P:cilium movement"/>
    <property type="evidence" value="ECO:0007669"/>
    <property type="project" value="TreeGrafter"/>
</dbReference>
<keyword evidence="1" id="KW-0175">Coiled coil</keyword>
<evidence type="ECO:0000256" key="1">
    <source>
        <dbReference type="SAM" id="Coils"/>
    </source>
</evidence>
<evidence type="ECO:0000313" key="3">
    <source>
        <dbReference type="EMBL" id="CAI8042287.1"/>
    </source>
</evidence>
<dbReference type="GO" id="GO:0005737">
    <property type="term" value="C:cytoplasm"/>
    <property type="evidence" value="ECO:0007669"/>
    <property type="project" value="TreeGrafter"/>
</dbReference>
<dbReference type="Proteomes" id="UP001174909">
    <property type="component" value="Unassembled WGS sequence"/>
</dbReference>
<dbReference type="InterPro" id="IPR052623">
    <property type="entry name" value="DAAF5"/>
</dbReference>
<reference evidence="3" key="1">
    <citation type="submission" date="2023-03" db="EMBL/GenBank/DDBJ databases">
        <authorList>
            <person name="Steffen K."/>
            <person name="Cardenas P."/>
        </authorList>
    </citation>
    <scope>NUCLEOTIDE SEQUENCE</scope>
</reference>
<dbReference type="PANTHER" id="PTHR16216:SF2">
    <property type="entry name" value="DYNEIN AXONEMAL ASSEMBLY FACTOR 5"/>
    <property type="match status" value="1"/>
</dbReference>